<dbReference type="Proteomes" id="UP001220658">
    <property type="component" value="Unassembled WGS sequence"/>
</dbReference>
<dbReference type="RefSeq" id="WP_087158814.1">
    <property type="nucleotide sequence ID" value="NZ_CALVGX010000005.1"/>
</dbReference>
<organism evidence="2 3">
    <name type="scientific">Faecalitalea cylindroides</name>
    <dbReference type="NCBI Taxonomy" id="39483"/>
    <lineage>
        <taxon>Bacteria</taxon>
        <taxon>Bacillati</taxon>
        <taxon>Bacillota</taxon>
        <taxon>Erysipelotrichia</taxon>
        <taxon>Erysipelotrichales</taxon>
        <taxon>Erysipelotrichaceae</taxon>
        <taxon>Faecalitalea</taxon>
    </lineage>
</organism>
<evidence type="ECO:0000313" key="2">
    <source>
        <dbReference type="EMBL" id="OUP59582.1"/>
    </source>
</evidence>
<keyword evidence="3" id="KW-1185">Reference proteome</keyword>
<dbReference type="EMBL" id="NFKM01000013">
    <property type="protein sequence ID" value="OUP59582.1"/>
    <property type="molecule type" value="Genomic_DNA"/>
</dbReference>
<dbReference type="InterPro" id="IPR000150">
    <property type="entry name" value="Cof"/>
</dbReference>
<dbReference type="PANTHER" id="PTHR10000">
    <property type="entry name" value="PHOSPHOSERINE PHOSPHATASE"/>
    <property type="match status" value="1"/>
</dbReference>
<dbReference type="AlphaFoldDB" id="A0A1Y3VRQ4"/>
<dbReference type="Gene3D" id="3.40.50.1000">
    <property type="entry name" value="HAD superfamily/HAD-like"/>
    <property type="match status" value="1"/>
</dbReference>
<protein>
    <submittedName>
        <fullName evidence="1">Cof-type HAD-IIB family hydrolase</fullName>
    </submittedName>
</protein>
<dbReference type="GO" id="GO:0005829">
    <property type="term" value="C:cytosol"/>
    <property type="evidence" value="ECO:0007669"/>
    <property type="project" value="TreeGrafter"/>
</dbReference>
<dbReference type="PANTHER" id="PTHR10000:SF25">
    <property type="entry name" value="PHOSPHATASE YKRA-RELATED"/>
    <property type="match status" value="1"/>
</dbReference>
<sequence>MVKIIFFDIDGTLIDIDADDMSDKTKYALQKLKENKILIFAATGRPYYIVPKFDGIEFDGFLTFNGQLCLYNDEIIYENHLDPQDVKKVIQNASEIDKACMAASDTLMGANFYDKKLDDYMLIADPNGAKVLQNFDELIKENIYQMMVAATKDQEPMILKDLNHTTCTRWHPDAMDIIPATGGKGIGTKKILEYFGFSADEAMAFGDGGNDKDMLETVGCGIAMGNAVESVKQVANYVTKPVSEDGVYWALKHFNLI</sequence>
<gene>
    <name evidence="2" type="ORF">B5F14_07105</name>
    <name evidence="1" type="ORF">POG00_03420</name>
</gene>
<evidence type="ECO:0000313" key="1">
    <source>
        <dbReference type="EMBL" id="MDC0827755.1"/>
    </source>
</evidence>
<reference evidence="3" key="1">
    <citation type="submission" date="2017-04" db="EMBL/GenBank/DDBJ databases">
        <title>Function of individual gut microbiota members based on whole genome sequencing of pure cultures obtained from chicken caecum.</title>
        <authorList>
            <person name="Medvecky M."/>
            <person name="Cejkova D."/>
            <person name="Polansky O."/>
            <person name="Karasova D."/>
            <person name="Kubasova T."/>
            <person name="Cizek A."/>
            <person name="Rychlik I."/>
        </authorList>
    </citation>
    <scope>NUCLEOTIDE SEQUENCE [LARGE SCALE GENOMIC DNA]</scope>
    <source>
        <strain evidence="3">An178</strain>
    </source>
</reference>
<accession>A0A1Y3VRQ4</accession>
<dbReference type="GO" id="GO:0000287">
    <property type="term" value="F:magnesium ion binding"/>
    <property type="evidence" value="ECO:0007669"/>
    <property type="project" value="TreeGrafter"/>
</dbReference>
<dbReference type="Gene3D" id="3.30.1240.10">
    <property type="match status" value="1"/>
</dbReference>
<name>A0A1Y3VRQ4_9FIRM</name>
<dbReference type="NCBIfam" id="TIGR00099">
    <property type="entry name" value="Cof-subfamily"/>
    <property type="match status" value="1"/>
</dbReference>
<keyword evidence="1" id="KW-0378">Hydrolase</keyword>
<comment type="caution">
    <text evidence="2">The sequence shown here is derived from an EMBL/GenBank/DDBJ whole genome shotgun (WGS) entry which is preliminary data.</text>
</comment>
<dbReference type="InterPro" id="IPR006379">
    <property type="entry name" value="HAD-SF_hydro_IIB"/>
</dbReference>
<evidence type="ECO:0000313" key="3">
    <source>
        <dbReference type="Proteomes" id="UP000195447"/>
    </source>
</evidence>
<dbReference type="InterPro" id="IPR036412">
    <property type="entry name" value="HAD-like_sf"/>
</dbReference>
<dbReference type="EMBL" id="JAQNCK010000006">
    <property type="protein sequence ID" value="MDC0827755.1"/>
    <property type="molecule type" value="Genomic_DNA"/>
</dbReference>
<dbReference type="Proteomes" id="UP000195447">
    <property type="component" value="Unassembled WGS sequence"/>
</dbReference>
<dbReference type="SUPFAM" id="SSF56784">
    <property type="entry name" value="HAD-like"/>
    <property type="match status" value="1"/>
</dbReference>
<proteinExistence type="predicted"/>
<dbReference type="Pfam" id="PF08282">
    <property type="entry name" value="Hydrolase_3"/>
    <property type="match status" value="1"/>
</dbReference>
<dbReference type="SFLD" id="SFLDS00003">
    <property type="entry name" value="Haloacid_Dehalogenase"/>
    <property type="match status" value="1"/>
</dbReference>
<reference evidence="2" key="2">
    <citation type="journal article" date="2018" name="BMC Genomics">
        <title>Whole genome sequencing and function prediction of 133 gut anaerobes isolated from chicken caecum in pure cultures.</title>
        <authorList>
            <person name="Medvecky M."/>
            <person name="Cejkova D."/>
            <person name="Polansky O."/>
            <person name="Karasova D."/>
            <person name="Kubasova T."/>
            <person name="Cizek A."/>
            <person name="Rychlik I."/>
        </authorList>
    </citation>
    <scope>NUCLEOTIDE SEQUENCE</scope>
    <source>
        <strain evidence="2">An178</strain>
    </source>
</reference>
<dbReference type="GO" id="GO:0016791">
    <property type="term" value="F:phosphatase activity"/>
    <property type="evidence" value="ECO:0007669"/>
    <property type="project" value="UniProtKB-ARBA"/>
</dbReference>
<dbReference type="InterPro" id="IPR023214">
    <property type="entry name" value="HAD_sf"/>
</dbReference>
<reference evidence="1" key="3">
    <citation type="submission" date="2023-01" db="EMBL/GenBank/DDBJ databases">
        <title>Human gut microbiome strain richness.</title>
        <authorList>
            <person name="Chen-Liaw A."/>
        </authorList>
    </citation>
    <scope>NUCLEOTIDE SEQUENCE</scope>
    <source>
        <strain evidence="1">D55st1_G4_D55t1_190419</strain>
    </source>
</reference>
<dbReference type="NCBIfam" id="TIGR01484">
    <property type="entry name" value="HAD-SF-IIB"/>
    <property type="match status" value="1"/>
</dbReference>
<dbReference type="SFLD" id="SFLDG01140">
    <property type="entry name" value="C2.B:_Phosphomannomutase_and_P"/>
    <property type="match status" value="1"/>
</dbReference>
<dbReference type="PROSITE" id="PS01229">
    <property type="entry name" value="COF_2"/>
    <property type="match status" value="1"/>
</dbReference>